<keyword evidence="8" id="KW-1185">Reference proteome</keyword>
<keyword evidence="4 5" id="KW-0732">Signal</keyword>
<dbReference type="GO" id="GO:0015833">
    <property type="term" value="P:peptide transport"/>
    <property type="evidence" value="ECO:0007669"/>
    <property type="project" value="TreeGrafter"/>
</dbReference>
<comment type="similarity">
    <text evidence="2">Belongs to the bacterial solute-binding protein 5 family.</text>
</comment>
<gene>
    <name evidence="7" type="ORF">HMPREF9238_01059</name>
</gene>
<proteinExistence type="inferred from homology"/>
<dbReference type="RefSeq" id="WP_016444402.1">
    <property type="nucleotide sequence ID" value="NZ_KE150266.1"/>
</dbReference>
<keyword evidence="3" id="KW-0813">Transport</keyword>
<evidence type="ECO:0000256" key="3">
    <source>
        <dbReference type="ARBA" id="ARBA00022448"/>
    </source>
</evidence>
<evidence type="ECO:0000313" key="8">
    <source>
        <dbReference type="Proteomes" id="UP000014387"/>
    </source>
</evidence>
<feature type="signal peptide" evidence="5">
    <location>
        <begin position="1"/>
        <end position="25"/>
    </location>
</feature>
<accession>A0A9W5RFF0</accession>
<evidence type="ECO:0000256" key="4">
    <source>
        <dbReference type="ARBA" id="ARBA00022729"/>
    </source>
</evidence>
<evidence type="ECO:0000259" key="6">
    <source>
        <dbReference type="Pfam" id="PF00496"/>
    </source>
</evidence>
<dbReference type="EMBL" id="AGWN01000001">
    <property type="protein sequence ID" value="EPD31291.1"/>
    <property type="molecule type" value="Genomic_DNA"/>
</dbReference>
<evidence type="ECO:0000256" key="5">
    <source>
        <dbReference type="SAM" id="SignalP"/>
    </source>
</evidence>
<dbReference type="GO" id="GO:1904680">
    <property type="term" value="F:peptide transmembrane transporter activity"/>
    <property type="evidence" value="ECO:0007669"/>
    <property type="project" value="TreeGrafter"/>
</dbReference>
<dbReference type="AlphaFoldDB" id="A0A9W5RFF0"/>
<dbReference type="Gene3D" id="3.40.190.10">
    <property type="entry name" value="Periplasmic binding protein-like II"/>
    <property type="match status" value="1"/>
</dbReference>
<reference evidence="7 8" key="1">
    <citation type="submission" date="2013-05" db="EMBL/GenBank/DDBJ databases">
        <title>The Genome Sequence of Actinomyces europaeus ACS-120-V-COL10B.</title>
        <authorList>
            <consortium name="The Broad Institute Genomics Platform"/>
            <person name="Earl A."/>
            <person name="Ward D."/>
            <person name="Feldgarden M."/>
            <person name="Gevers D."/>
            <person name="Saerens B."/>
            <person name="Vaneechoutte M."/>
            <person name="Walker B."/>
            <person name="Young S."/>
            <person name="Zeng Q."/>
            <person name="Gargeya S."/>
            <person name="Fitzgerald M."/>
            <person name="Haas B."/>
            <person name="Abouelleil A."/>
            <person name="Allen A.W."/>
            <person name="Alvarado L."/>
            <person name="Arachchi H.M."/>
            <person name="Berlin A.M."/>
            <person name="Chapman S.B."/>
            <person name="Gainer-Dewar J."/>
            <person name="Goldberg J."/>
            <person name="Griggs A."/>
            <person name="Gujja S."/>
            <person name="Hansen M."/>
            <person name="Howarth C."/>
            <person name="Imamovic A."/>
            <person name="Ireland A."/>
            <person name="Larimer J."/>
            <person name="McCowan C."/>
            <person name="Murphy C."/>
            <person name="Pearson M."/>
            <person name="Poon T.W."/>
            <person name="Priest M."/>
            <person name="Roberts A."/>
            <person name="Saif S."/>
            <person name="Shea T."/>
            <person name="Sisk P."/>
            <person name="Sykes S."/>
            <person name="Wortman J."/>
            <person name="Nusbaum C."/>
            <person name="Birren B."/>
        </authorList>
    </citation>
    <scope>NUCLEOTIDE SEQUENCE [LARGE SCALE GENOMIC DNA]</scope>
    <source>
        <strain evidence="7 8">ACS-120-V-Col10b</strain>
    </source>
</reference>
<dbReference type="PIRSF" id="PIRSF002741">
    <property type="entry name" value="MppA"/>
    <property type="match status" value="1"/>
</dbReference>
<comment type="subcellular location">
    <subcellularLocation>
        <location evidence="1">Cell envelope</location>
    </subcellularLocation>
</comment>
<dbReference type="GO" id="GO:0042597">
    <property type="term" value="C:periplasmic space"/>
    <property type="evidence" value="ECO:0007669"/>
    <property type="project" value="UniProtKB-ARBA"/>
</dbReference>
<dbReference type="PROSITE" id="PS51257">
    <property type="entry name" value="PROKAR_LIPOPROTEIN"/>
    <property type="match status" value="1"/>
</dbReference>
<dbReference type="GO" id="GO:0043190">
    <property type="term" value="C:ATP-binding cassette (ABC) transporter complex"/>
    <property type="evidence" value="ECO:0007669"/>
    <property type="project" value="InterPro"/>
</dbReference>
<evidence type="ECO:0000256" key="1">
    <source>
        <dbReference type="ARBA" id="ARBA00004196"/>
    </source>
</evidence>
<comment type="caution">
    <text evidence="7">The sequence shown here is derived from an EMBL/GenBank/DDBJ whole genome shotgun (WGS) entry which is preliminary data.</text>
</comment>
<name>A0A9W5RFF0_9ACTO</name>
<dbReference type="GO" id="GO:0030313">
    <property type="term" value="C:cell envelope"/>
    <property type="evidence" value="ECO:0007669"/>
    <property type="project" value="UniProtKB-SubCell"/>
</dbReference>
<dbReference type="Proteomes" id="UP000014387">
    <property type="component" value="Unassembled WGS sequence"/>
</dbReference>
<dbReference type="InterPro" id="IPR039424">
    <property type="entry name" value="SBP_5"/>
</dbReference>
<dbReference type="OrthoDB" id="5243526at2"/>
<sequence>MSSSKRWAKVAAVAAAAALALSACGGGADKGTTDSTGAAGDGAPTGTLNLGVAYETTNYDPSTTSSALAMGSNWHVMEGLYEFNMATYEVYPALADGELKQVSDTEYEATLRADAKFSDGTPVTTKDYLESWARTTDATSIYQQFFAMVDSVEAKDDSTLVFKLKYPFANLAQRLVNVKVVPASSTQEEMTAFPVGTGPYKYESITDTAIEAVPNEFYNGSKPATVEKMHWDILKDDSARLSAALGGTIDIMETVPSALKSQVEGAGWTIQETPGYNNAFLMFNTSKAPFDKPEVRRAFHQAIDRQKLVEQGLAGDAVASTSFLPEVNPAYKKAATQFDFDTEAAKAAFADAGLTEITLITTDHAWIANLIPQVKQDLEAAGLKVNVQSMASSDLYANYADVDAATYDVAMAPGDPSVFGQDPGIIIDWWYGDNVWTQKRTFWQTSDPENYKKLRDLVAEASQLEGDAAKAKWGEAQDLIAENAPLFPLFHRTMITGVNENRVSGFKGIGTTGLEALGVTVK</sequence>
<dbReference type="CDD" id="cd00995">
    <property type="entry name" value="PBP2_NikA_DppA_OppA_like"/>
    <property type="match status" value="1"/>
</dbReference>
<dbReference type="SUPFAM" id="SSF53850">
    <property type="entry name" value="Periplasmic binding protein-like II"/>
    <property type="match status" value="1"/>
</dbReference>
<dbReference type="Gene3D" id="3.10.105.10">
    <property type="entry name" value="Dipeptide-binding Protein, Domain 3"/>
    <property type="match status" value="1"/>
</dbReference>
<evidence type="ECO:0000313" key="7">
    <source>
        <dbReference type="EMBL" id="EPD31291.1"/>
    </source>
</evidence>
<dbReference type="PANTHER" id="PTHR30290">
    <property type="entry name" value="PERIPLASMIC BINDING COMPONENT OF ABC TRANSPORTER"/>
    <property type="match status" value="1"/>
</dbReference>
<evidence type="ECO:0000256" key="2">
    <source>
        <dbReference type="ARBA" id="ARBA00005695"/>
    </source>
</evidence>
<dbReference type="InterPro" id="IPR000914">
    <property type="entry name" value="SBP_5_dom"/>
</dbReference>
<dbReference type="Pfam" id="PF00496">
    <property type="entry name" value="SBP_bac_5"/>
    <property type="match status" value="1"/>
</dbReference>
<feature type="chain" id="PRO_5040952242" description="Solute-binding protein family 5 domain-containing protein" evidence="5">
    <location>
        <begin position="26"/>
        <end position="522"/>
    </location>
</feature>
<organism evidence="7 8">
    <name type="scientific">Gleimia europaea ACS-120-V-Col10b</name>
    <dbReference type="NCBI Taxonomy" id="883069"/>
    <lineage>
        <taxon>Bacteria</taxon>
        <taxon>Bacillati</taxon>
        <taxon>Actinomycetota</taxon>
        <taxon>Actinomycetes</taxon>
        <taxon>Actinomycetales</taxon>
        <taxon>Actinomycetaceae</taxon>
        <taxon>Gleimia</taxon>
    </lineage>
</organism>
<dbReference type="PANTHER" id="PTHR30290:SF10">
    <property type="entry name" value="PERIPLASMIC OLIGOPEPTIDE-BINDING PROTEIN-RELATED"/>
    <property type="match status" value="1"/>
</dbReference>
<feature type="domain" description="Solute-binding protein family 5" evidence="6">
    <location>
        <begin position="89"/>
        <end position="425"/>
    </location>
</feature>
<dbReference type="InterPro" id="IPR030678">
    <property type="entry name" value="Peptide/Ni-bd"/>
</dbReference>
<protein>
    <recommendedName>
        <fullName evidence="6">Solute-binding protein family 5 domain-containing protein</fullName>
    </recommendedName>
</protein>